<comment type="caution">
    <text evidence="1">The sequence shown here is derived from an EMBL/GenBank/DDBJ whole genome shotgun (WGS) entry which is preliminary data.</text>
</comment>
<dbReference type="Proteomes" id="UP000679950">
    <property type="component" value="Unassembled WGS sequence"/>
</dbReference>
<evidence type="ECO:0000313" key="2">
    <source>
        <dbReference type="Proteomes" id="UP000679950"/>
    </source>
</evidence>
<proteinExistence type="predicted"/>
<sequence length="125" mass="14295">MHTLVIILLSLSILLFLISLFQPDRTKALEKELEQLSMKLLQENYLLKKRVKVLEEELLTPDFQESFSMKEPSNKPNEILKNQVIALYHQGLNLGQISKQSSLPINKVQQIISTYESSLGGDQRG</sequence>
<reference evidence="1 2" key="1">
    <citation type="submission" date="2021-03" db="EMBL/GenBank/DDBJ databases">
        <title>Antimicrobial resistance genes in bacteria isolated from Japanese honey, and their potential for conferring macrolide and lincosamide resistance in the American foulbrood pathogen Paenibacillus larvae.</title>
        <authorList>
            <person name="Okamoto M."/>
            <person name="Kumagai M."/>
            <person name="Kanamori H."/>
            <person name="Takamatsu D."/>
        </authorList>
    </citation>
    <scope>NUCLEOTIDE SEQUENCE [LARGE SCALE GENOMIC DNA]</scope>
    <source>
        <strain evidence="1 2">J8TS2</strain>
    </source>
</reference>
<evidence type="ECO:0000313" key="1">
    <source>
        <dbReference type="EMBL" id="GIN55784.1"/>
    </source>
</evidence>
<name>A0ABQ4KEA9_9BACI</name>
<dbReference type="EMBL" id="BORB01000001">
    <property type="protein sequence ID" value="GIN55784.1"/>
    <property type="molecule type" value="Genomic_DNA"/>
</dbReference>
<protein>
    <submittedName>
        <fullName evidence="1">Uncharacterized protein</fullName>
    </submittedName>
</protein>
<dbReference type="InterPro" id="IPR036388">
    <property type="entry name" value="WH-like_DNA-bd_sf"/>
</dbReference>
<keyword evidence="2" id="KW-1185">Reference proteome</keyword>
<dbReference type="Gene3D" id="1.10.10.10">
    <property type="entry name" value="Winged helix-like DNA-binding domain superfamily/Winged helix DNA-binding domain"/>
    <property type="match status" value="1"/>
</dbReference>
<dbReference type="RefSeq" id="WP_158322687.1">
    <property type="nucleotide sequence ID" value="NZ_BORB01000001.1"/>
</dbReference>
<accession>A0ABQ4KEA9</accession>
<gene>
    <name evidence="1" type="primary">yqzD</name>
    <name evidence="1" type="ORF">J8TS2_01030</name>
</gene>
<organism evidence="1 2">
    <name type="scientific">Lederbergia ruris</name>
    <dbReference type="NCBI Taxonomy" id="217495"/>
    <lineage>
        <taxon>Bacteria</taxon>
        <taxon>Bacillati</taxon>
        <taxon>Bacillota</taxon>
        <taxon>Bacilli</taxon>
        <taxon>Bacillales</taxon>
        <taxon>Bacillaceae</taxon>
        <taxon>Lederbergia</taxon>
    </lineage>
</organism>